<dbReference type="EC" id="2.5.1.18" evidence="4"/>
<dbReference type="Proteomes" id="UP000803884">
    <property type="component" value="Unassembled WGS sequence"/>
</dbReference>
<dbReference type="GO" id="GO:0006749">
    <property type="term" value="P:glutathione metabolic process"/>
    <property type="evidence" value="ECO:0007669"/>
    <property type="project" value="TreeGrafter"/>
</dbReference>
<protein>
    <recommendedName>
        <fullName evidence="4">Glutathione S-transferase kappa</fullName>
        <ecNumber evidence="4">2.5.1.18</ecNumber>
    </recommendedName>
</protein>
<dbReference type="InterPro" id="IPR014440">
    <property type="entry name" value="HCCAis_GSTk"/>
</dbReference>
<evidence type="ECO:0000256" key="4">
    <source>
        <dbReference type="PIRNR" id="PIRNR006386"/>
    </source>
</evidence>
<dbReference type="EMBL" id="JAAQHG020000007">
    <property type="protein sequence ID" value="KAL1588247.1"/>
    <property type="molecule type" value="Genomic_DNA"/>
</dbReference>
<sequence>MPRPRLTLFFDIVSPFAYMAFYVTRNSPVFKQCDINYIPIFLGGVMQACGNTPPIKIKNKDKYIAHDRERSAALFSIPMATKVPEGFPPNTLPVQRALCTVQAEHPEKLPEAAAALYQTFWVEGKQIGELEVVKAGLAKVFGEGKAAEIVATVTKPEVKKHLNQNTEAALERGAFGLPYFVATDAEGREDVFFGFDRLAMVVRHLGLKEEGGENGFKALL</sequence>
<dbReference type="GO" id="GO:0005777">
    <property type="term" value="C:peroxisome"/>
    <property type="evidence" value="ECO:0007669"/>
    <property type="project" value="TreeGrafter"/>
</dbReference>
<dbReference type="PANTHER" id="PTHR42943">
    <property type="entry name" value="GLUTATHIONE S-TRANSFERASE KAPPA"/>
    <property type="match status" value="1"/>
</dbReference>
<dbReference type="FunFam" id="3.40.30.10:FF:000096">
    <property type="entry name" value="Glutathione S-transferase kappa"/>
    <property type="match status" value="1"/>
</dbReference>
<feature type="active site" description="Nucleophile" evidence="5">
    <location>
        <position position="14"/>
    </location>
</feature>
<keyword evidence="2 4" id="KW-0808">Transferase</keyword>
<dbReference type="RefSeq" id="XP_069231352.1">
    <property type="nucleotide sequence ID" value="XM_069371548.1"/>
</dbReference>
<evidence type="ECO:0000256" key="2">
    <source>
        <dbReference type="ARBA" id="ARBA00022679"/>
    </source>
</evidence>
<dbReference type="PIRSF" id="PIRSF006386">
    <property type="entry name" value="HCCAis_GSTk"/>
    <property type="match status" value="1"/>
</dbReference>
<keyword evidence="8" id="KW-1185">Reference proteome</keyword>
<dbReference type="InterPro" id="IPR051924">
    <property type="entry name" value="GST_Kappa/NadH"/>
</dbReference>
<comment type="catalytic activity">
    <reaction evidence="3 4">
        <text>RX + glutathione = an S-substituted glutathione + a halide anion + H(+)</text>
        <dbReference type="Rhea" id="RHEA:16437"/>
        <dbReference type="ChEBI" id="CHEBI:15378"/>
        <dbReference type="ChEBI" id="CHEBI:16042"/>
        <dbReference type="ChEBI" id="CHEBI:17792"/>
        <dbReference type="ChEBI" id="CHEBI:57925"/>
        <dbReference type="ChEBI" id="CHEBI:90779"/>
        <dbReference type="EC" id="2.5.1.18"/>
    </reaction>
</comment>
<dbReference type="Gene3D" id="3.40.30.10">
    <property type="entry name" value="Glutaredoxin"/>
    <property type="match status" value="1"/>
</dbReference>
<dbReference type="AlphaFoldDB" id="A0AB34KWU1"/>
<proteinExistence type="inferred from homology"/>
<reference evidence="7 8" key="1">
    <citation type="journal article" date="2020" name="Microbiol. Resour. Announc.">
        <title>Draft Genome Sequence of a Cladosporium Species Isolated from the Mesophotic Ascidian Didemnum maculosum.</title>
        <authorList>
            <person name="Gioti A."/>
            <person name="Siaperas R."/>
            <person name="Nikolaivits E."/>
            <person name="Le Goff G."/>
            <person name="Ouazzani J."/>
            <person name="Kotoulas G."/>
            <person name="Topakas E."/>
        </authorList>
    </citation>
    <scope>NUCLEOTIDE SEQUENCE [LARGE SCALE GENOMIC DNA]</scope>
    <source>
        <strain evidence="7 8">TM138-S3</strain>
    </source>
</reference>
<comment type="similarity">
    <text evidence="1 4">Belongs to the GST superfamily. Kappa family.</text>
</comment>
<organism evidence="7 8">
    <name type="scientific">Cladosporium halotolerans</name>
    <dbReference type="NCBI Taxonomy" id="1052096"/>
    <lineage>
        <taxon>Eukaryota</taxon>
        <taxon>Fungi</taxon>
        <taxon>Dikarya</taxon>
        <taxon>Ascomycota</taxon>
        <taxon>Pezizomycotina</taxon>
        <taxon>Dothideomycetes</taxon>
        <taxon>Dothideomycetidae</taxon>
        <taxon>Cladosporiales</taxon>
        <taxon>Cladosporiaceae</taxon>
        <taxon>Cladosporium</taxon>
    </lineage>
</organism>
<accession>A0AB34KWU1</accession>
<evidence type="ECO:0000313" key="7">
    <source>
        <dbReference type="EMBL" id="KAL1588247.1"/>
    </source>
</evidence>
<dbReference type="InterPro" id="IPR001853">
    <property type="entry name" value="DSBA-like_thioredoxin_dom"/>
</dbReference>
<dbReference type="InterPro" id="IPR036249">
    <property type="entry name" value="Thioredoxin-like_sf"/>
</dbReference>
<dbReference type="PANTHER" id="PTHR42943:SF2">
    <property type="entry name" value="GLUTATHIONE S-TRANSFERASE KAPPA 1"/>
    <property type="match status" value="1"/>
</dbReference>
<evidence type="ECO:0000256" key="5">
    <source>
        <dbReference type="PIRSR" id="PIRSR006386-1"/>
    </source>
</evidence>
<dbReference type="GeneID" id="96004386"/>
<dbReference type="SUPFAM" id="SSF52833">
    <property type="entry name" value="Thioredoxin-like"/>
    <property type="match status" value="1"/>
</dbReference>
<evidence type="ECO:0000256" key="1">
    <source>
        <dbReference type="ARBA" id="ARBA00006494"/>
    </source>
</evidence>
<dbReference type="GO" id="GO:0005739">
    <property type="term" value="C:mitochondrion"/>
    <property type="evidence" value="ECO:0007669"/>
    <property type="project" value="TreeGrafter"/>
</dbReference>
<comment type="caution">
    <text evidence="7">The sequence shown here is derived from an EMBL/GenBank/DDBJ whole genome shotgun (WGS) entry which is preliminary data.</text>
</comment>
<dbReference type="GO" id="GO:0004364">
    <property type="term" value="F:glutathione transferase activity"/>
    <property type="evidence" value="ECO:0007669"/>
    <property type="project" value="UniProtKB-UniRule"/>
</dbReference>
<evidence type="ECO:0000259" key="6">
    <source>
        <dbReference type="Pfam" id="PF01323"/>
    </source>
</evidence>
<gene>
    <name evidence="7" type="ORF">WHR41_02942</name>
</gene>
<evidence type="ECO:0000313" key="8">
    <source>
        <dbReference type="Proteomes" id="UP000803884"/>
    </source>
</evidence>
<dbReference type="GO" id="GO:0004602">
    <property type="term" value="F:glutathione peroxidase activity"/>
    <property type="evidence" value="ECO:0007669"/>
    <property type="project" value="TreeGrafter"/>
</dbReference>
<dbReference type="Pfam" id="PF01323">
    <property type="entry name" value="DSBA"/>
    <property type="match status" value="1"/>
</dbReference>
<evidence type="ECO:0000256" key="3">
    <source>
        <dbReference type="ARBA" id="ARBA00047960"/>
    </source>
</evidence>
<name>A0AB34KWU1_9PEZI</name>
<feature type="domain" description="DSBA-like thioredoxin" evidence="6">
    <location>
        <begin position="6"/>
        <end position="205"/>
    </location>
</feature>